<evidence type="ECO:0000313" key="7">
    <source>
        <dbReference type="EMBL" id="MDR7354100.1"/>
    </source>
</evidence>
<dbReference type="NCBIfam" id="TIGR01488">
    <property type="entry name" value="HAD-SF-IB"/>
    <property type="match status" value="1"/>
</dbReference>
<protein>
    <submittedName>
        <fullName evidence="7">HAD superfamily hydrolase (TIGR01490 family)</fullName>
    </submittedName>
</protein>
<dbReference type="InterPro" id="IPR006385">
    <property type="entry name" value="HAD_hydro_SerB1"/>
</dbReference>
<feature type="compositionally biased region" description="Low complexity" evidence="5">
    <location>
        <begin position="28"/>
        <end position="46"/>
    </location>
</feature>
<evidence type="ECO:0000256" key="5">
    <source>
        <dbReference type="SAM" id="MobiDB-lite"/>
    </source>
</evidence>
<dbReference type="PANTHER" id="PTHR43344:SF13">
    <property type="entry name" value="PHOSPHATASE RV3661-RELATED"/>
    <property type="match status" value="1"/>
</dbReference>
<name>A0ABU2B678_9CORY</name>
<dbReference type="GO" id="GO:0016787">
    <property type="term" value="F:hydrolase activity"/>
    <property type="evidence" value="ECO:0007669"/>
    <property type="project" value="UniProtKB-KW"/>
</dbReference>
<proteinExistence type="inferred from homology"/>
<evidence type="ECO:0000256" key="3">
    <source>
        <dbReference type="ARBA" id="ARBA00022801"/>
    </source>
</evidence>
<evidence type="ECO:0000313" key="8">
    <source>
        <dbReference type="Proteomes" id="UP001183619"/>
    </source>
</evidence>
<evidence type="ECO:0000256" key="1">
    <source>
        <dbReference type="ARBA" id="ARBA00009184"/>
    </source>
</evidence>
<dbReference type="Gene3D" id="1.20.1440.100">
    <property type="entry name" value="SG protein - dephosphorylation function"/>
    <property type="match status" value="1"/>
</dbReference>
<dbReference type="EMBL" id="JAVDYF010000001">
    <property type="protein sequence ID" value="MDR7354100.1"/>
    <property type="molecule type" value="Genomic_DNA"/>
</dbReference>
<evidence type="ECO:0000256" key="6">
    <source>
        <dbReference type="SAM" id="Phobius"/>
    </source>
</evidence>
<keyword evidence="6" id="KW-1133">Transmembrane helix</keyword>
<organism evidence="7 8">
    <name type="scientific">Corynebacterium felinum</name>
    <dbReference type="NCBI Taxonomy" id="131318"/>
    <lineage>
        <taxon>Bacteria</taxon>
        <taxon>Bacillati</taxon>
        <taxon>Actinomycetota</taxon>
        <taxon>Actinomycetes</taxon>
        <taxon>Mycobacteriales</taxon>
        <taxon>Corynebacteriaceae</taxon>
        <taxon>Corynebacterium</taxon>
    </lineage>
</organism>
<comment type="caution">
    <text evidence="7">The sequence shown here is derived from an EMBL/GenBank/DDBJ whole genome shotgun (WGS) entry which is preliminary data.</text>
</comment>
<keyword evidence="6" id="KW-0472">Membrane</keyword>
<keyword evidence="6" id="KW-0812">Transmembrane</keyword>
<evidence type="ECO:0000256" key="4">
    <source>
        <dbReference type="ARBA" id="ARBA00022842"/>
    </source>
</evidence>
<dbReference type="PANTHER" id="PTHR43344">
    <property type="entry name" value="PHOSPHOSERINE PHOSPHATASE"/>
    <property type="match status" value="1"/>
</dbReference>
<keyword evidence="4" id="KW-0460">Magnesium</keyword>
<dbReference type="Proteomes" id="UP001183619">
    <property type="component" value="Unassembled WGS sequence"/>
</dbReference>
<keyword evidence="3 7" id="KW-0378">Hydrolase</keyword>
<sequence>MMSPRSAKGGAVSAENDPEQLSLNPDMSSNSSQQPAPHPQQQPHSPCGDSQLPTLGHTQGVEPTCVGHDEEMAAPTSHGKVAAFFDLDKTIIATSSAYVFGKEFLNSGLISPATAVQLSLAKASYMFSGHSSEQMDSVRDQLTQMVAGWDVEQITQIARDTLTHTVTPTIYQEARELIDAHRAAGHDVVIISASASTLVEPIAEELGVEEVIATVLGEKDGKFTGEIVFYCKGEAKSQALKKLAEEKGYDLCASFAYSDSITDLPMLEAVANPVAVNPDRALRKVAVENGWEIRSFKNPVPLFPLPSGKELTVGTGVLAGLAAVTMGIFWWMKRPTDSS</sequence>
<dbReference type="Gene3D" id="3.40.50.1000">
    <property type="entry name" value="HAD superfamily/HAD-like"/>
    <property type="match status" value="1"/>
</dbReference>
<dbReference type="SUPFAM" id="SSF56784">
    <property type="entry name" value="HAD-like"/>
    <property type="match status" value="1"/>
</dbReference>
<dbReference type="InterPro" id="IPR023214">
    <property type="entry name" value="HAD_sf"/>
</dbReference>
<keyword evidence="8" id="KW-1185">Reference proteome</keyword>
<feature type="region of interest" description="Disordered" evidence="5">
    <location>
        <begin position="1"/>
        <end position="64"/>
    </location>
</feature>
<gene>
    <name evidence="7" type="ORF">J2S37_000638</name>
</gene>
<feature type="transmembrane region" description="Helical" evidence="6">
    <location>
        <begin position="311"/>
        <end position="332"/>
    </location>
</feature>
<dbReference type="NCBIfam" id="TIGR01490">
    <property type="entry name" value="HAD-SF-IB-hyp1"/>
    <property type="match status" value="1"/>
</dbReference>
<reference evidence="7 8" key="1">
    <citation type="submission" date="2023-07" db="EMBL/GenBank/DDBJ databases">
        <title>Sequencing the genomes of 1000 actinobacteria strains.</title>
        <authorList>
            <person name="Klenk H.-P."/>
        </authorList>
    </citation>
    <scope>NUCLEOTIDE SEQUENCE [LARGE SCALE GENOMIC DNA]</scope>
    <source>
        <strain evidence="7 8">DSM 44508</strain>
    </source>
</reference>
<comment type="similarity">
    <text evidence="1">Belongs to the HAD-like hydrolase superfamily. SerB family.</text>
</comment>
<dbReference type="InterPro" id="IPR036412">
    <property type="entry name" value="HAD-like_sf"/>
</dbReference>
<evidence type="ECO:0000256" key="2">
    <source>
        <dbReference type="ARBA" id="ARBA00022723"/>
    </source>
</evidence>
<dbReference type="Pfam" id="PF12710">
    <property type="entry name" value="HAD"/>
    <property type="match status" value="1"/>
</dbReference>
<keyword evidence="2" id="KW-0479">Metal-binding</keyword>
<dbReference type="CDD" id="cd02612">
    <property type="entry name" value="HAD_PGPPase"/>
    <property type="match status" value="1"/>
</dbReference>
<accession>A0ABU2B678</accession>
<dbReference type="InterPro" id="IPR050582">
    <property type="entry name" value="HAD-like_SerB"/>
</dbReference>